<dbReference type="RefSeq" id="WP_218675213.1">
    <property type="nucleotide sequence ID" value="NZ_JABZFF010000002.1"/>
</dbReference>
<name>A0A9Q3L6J5_9BACT</name>
<organism evidence="1 2">
    <name type="scientific">Mycoplasmopsis anatis</name>
    <dbReference type="NCBI Taxonomy" id="171279"/>
    <lineage>
        <taxon>Bacteria</taxon>
        <taxon>Bacillati</taxon>
        <taxon>Mycoplasmatota</taxon>
        <taxon>Mycoplasmoidales</taxon>
        <taxon>Metamycoplasmataceae</taxon>
        <taxon>Mycoplasmopsis</taxon>
    </lineage>
</organism>
<dbReference type="EMBL" id="JABZFG010000001">
    <property type="protein sequence ID" value="MBW0602298.1"/>
    <property type="molecule type" value="Genomic_DNA"/>
</dbReference>
<gene>
    <name evidence="1" type="ORF">MADP07_00005</name>
</gene>
<proteinExistence type="predicted"/>
<reference evidence="1" key="1">
    <citation type="journal article" date="2021" name="Genes Genomics">
        <title>Comparative genomic analysis of Mycoplasma anatis strains.</title>
        <authorList>
            <person name="Zhou Q."/>
            <person name="Mai K."/>
            <person name="Yang D."/>
            <person name="Liu J."/>
            <person name="Yan Z."/>
            <person name="Luo C."/>
            <person name="Tan Y."/>
            <person name="Cao S."/>
            <person name="Zhou Q."/>
            <person name="Chen L."/>
            <person name="Chen F."/>
        </authorList>
    </citation>
    <scope>NUCLEOTIDE SEQUENCE</scope>
    <source>
        <strain evidence="1">DP07</strain>
    </source>
</reference>
<sequence length="75" mass="9211">MNKFWYLSYKKFDNLCKSCVKKRKKKSRLKVQLTQGNKYVFPIAMREKNIDKREKWGHLEIDLVIGEKWKDIIIY</sequence>
<protein>
    <submittedName>
        <fullName evidence="1">Uncharacterized protein</fullName>
    </submittedName>
</protein>
<comment type="caution">
    <text evidence="1">The sequence shown here is derived from an EMBL/GenBank/DDBJ whole genome shotgun (WGS) entry which is preliminary data.</text>
</comment>
<accession>A0A9Q3L6J5</accession>
<evidence type="ECO:0000313" key="1">
    <source>
        <dbReference type="EMBL" id="MBW0602298.1"/>
    </source>
</evidence>
<dbReference type="Proteomes" id="UP000746160">
    <property type="component" value="Unassembled WGS sequence"/>
</dbReference>
<dbReference type="AlphaFoldDB" id="A0A9Q3L6J5"/>
<evidence type="ECO:0000313" key="2">
    <source>
        <dbReference type="Proteomes" id="UP000746160"/>
    </source>
</evidence>